<dbReference type="GO" id="GO:0008270">
    <property type="term" value="F:zinc ion binding"/>
    <property type="evidence" value="ECO:0007669"/>
    <property type="project" value="UniProtKB-KW"/>
</dbReference>
<dbReference type="Pfam" id="PF00628">
    <property type="entry name" value="PHD"/>
    <property type="match status" value="1"/>
</dbReference>
<dbReference type="PROSITE" id="PS50016">
    <property type="entry name" value="ZF_PHD_2"/>
    <property type="match status" value="1"/>
</dbReference>
<evidence type="ECO:0000313" key="7">
    <source>
        <dbReference type="EMBL" id="KAF7723305.1"/>
    </source>
</evidence>
<dbReference type="InterPro" id="IPR019787">
    <property type="entry name" value="Znf_PHD-finger"/>
</dbReference>
<feature type="compositionally biased region" description="Polar residues" evidence="5">
    <location>
        <begin position="409"/>
        <end position="419"/>
    </location>
</feature>
<feature type="compositionally biased region" description="Basic and acidic residues" evidence="5">
    <location>
        <begin position="421"/>
        <end position="431"/>
    </location>
</feature>
<feature type="compositionally biased region" description="Acidic residues" evidence="5">
    <location>
        <begin position="394"/>
        <end position="404"/>
    </location>
</feature>
<feature type="domain" description="PHD-type" evidence="6">
    <location>
        <begin position="289"/>
        <end position="338"/>
    </location>
</feature>
<dbReference type="OrthoDB" id="79252at2759"/>
<dbReference type="CDD" id="cd15489">
    <property type="entry name" value="PHD_SF"/>
    <property type="match status" value="1"/>
</dbReference>
<proteinExistence type="predicted"/>
<sequence>MRVPPYGQQKRHPDKILQAVRKIMAKTTTNGDQETYEFAVKHPAPMTPSSVIAPPSEEYINVAMRLKQRLSAAIAKITTTENLDTIGKKSSRELSVPDCSSKRPMLRNLTLLKQYLTFVSQEAGACIDIVPRDGSHTISITMPTSTTNSHGPPADSSQQQVARIGANLVEAMVHGSVEMETRLPSISRKSHVEHPSPKSVSRVLVDRRRPGRLTRPAYDQYQYEDYDIEDDEESEDMDQRENKEEDEEIDNFRRRRHHCKVQKRPTHRRKVECNRRKTQKQRQKDKQHMIQCICDTPHEEFGSMVQCDDCFSWLHLECLDLNDEVLEETFRCPACYVALGAGKQVNISAVTWRFAAQFKSQRLAAAARDPDWCTSDEEDPDNIEENEPFTSNGDETDTDMDDGELASMDSPSPVNWIDSSSEERLEQRDDTESPSEASTPEQYDDMITDYELDAESLDLLSRLMYIHSIDSVKKVLFAPNASDVFFCEGTSVSVPASTPSAFVSDIPPSTICSQELSHFTFERGPFWERLL</sequence>
<protein>
    <recommendedName>
        <fullName evidence="6">PHD-type domain-containing protein</fullName>
    </recommendedName>
</protein>
<dbReference type="InterPro" id="IPR013083">
    <property type="entry name" value="Znf_RING/FYVE/PHD"/>
</dbReference>
<evidence type="ECO:0000256" key="3">
    <source>
        <dbReference type="ARBA" id="ARBA00022833"/>
    </source>
</evidence>
<keyword evidence="2 4" id="KW-0863">Zinc-finger</keyword>
<evidence type="ECO:0000256" key="1">
    <source>
        <dbReference type="ARBA" id="ARBA00022723"/>
    </source>
</evidence>
<feature type="compositionally biased region" description="Acidic residues" evidence="5">
    <location>
        <begin position="374"/>
        <end position="387"/>
    </location>
</feature>
<gene>
    <name evidence="7" type="ORF">EC973_002102</name>
</gene>
<keyword evidence="8" id="KW-1185">Reference proteome</keyword>
<dbReference type="Proteomes" id="UP000605846">
    <property type="component" value="Unassembled WGS sequence"/>
</dbReference>
<keyword evidence="1" id="KW-0479">Metal-binding</keyword>
<evidence type="ECO:0000256" key="2">
    <source>
        <dbReference type="ARBA" id="ARBA00022771"/>
    </source>
</evidence>
<accession>A0A8H7ERF1</accession>
<dbReference type="InterPro" id="IPR011011">
    <property type="entry name" value="Znf_FYVE_PHD"/>
</dbReference>
<dbReference type="PROSITE" id="PS01359">
    <property type="entry name" value="ZF_PHD_1"/>
    <property type="match status" value="1"/>
</dbReference>
<feature type="region of interest" description="Disordered" evidence="5">
    <location>
        <begin position="369"/>
        <end position="444"/>
    </location>
</feature>
<dbReference type="EMBL" id="JABAYA010000156">
    <property type="protein sequence ID" value="KAF7723305.1"/>
    <property type="molecule type" value="Genomic_DNA"/>
</dbReference>
<reference evidence="7" key="1">
    <citation type="submission" date="2020-01" db="EMBL/GenBank/DDBJ databases">
        <title>Genome Sequencing of Three Apophysomyces-Like Fungal Strains Confirms a Novel Fungal Genus in the Mucoromycota with divergent Burkholderia-like Endosymbiotic Bacteria.</title>
        <authorList>
            <person name="Stajich J.E."/>
            <person name="Macias A.M."/>
            <person name="Carter-House D."/>
            <person name="Lovett B."/>
            <person name="Kasson L.R."/>
            <person name="Berry K."/>
            <person name="Grigoriev I."/>
            <person name="Chang Y."/>
            <person name="Spatafora J."/>
            <person name="Kasson M.T."/>
        </authorList>
    </citation>
    <scope>NUCLEOTIDE SEQUENCE</scope>
    <source>
        <strain evidence="7">NRRL A-21654</strain>
    </source>
</reference>
<dbReference type="InterPro" id="IPR001965">
    <property type="entry name" value="Znf_PHD"/>
</dbReference>
<dbReference type="InterPro" id="IPR019786">
    <property type="entry name" value="Zinc_finger_PHD-type_CS"/>
</dbReference>
<dbReference type="AlphaFoldDB" id="A0A8H7ERF1"/>
<comment type="caution">
    <text evidence="7">The sequence shown here is derived from an EMBL/GenBank/DDBJ whole genome shotgun (WGS) entry which is preliminary data.</text>
</comment>
<dbReference type="Gene3D" id="3.30.40.10">
    <property type="entry name" value="Zinc/RING finger domain, C3HC4 (zinc finger)"/>
    <property type="match status" value="1"/>
</dbReference>
<evidence type="ECO:0000259" key="6">
    <source>
        <dbReference type="PROSITE" id="PS50016"/>
    </source>
</evidence>
<name>A0A8H7ERF1_9FUNG</name>
<keyword evidence="3" id="KW-0862">Zinc</keyword>
<dbReference type="SMART" id="SM00249">
    <property type="entry name" value="PHD"/>
    <property type="match status" value="1"/>
</dbReference>
<feature type="region of interest" description="Disordered" evidence="5">
    <location>
        <begin position="184"/>
        <end position="249"/>
    </location>
</feature>
<evidence type="ECO:0000313" key="8">
    <source>
        <dbReference type="Proteomes" id="UP000605846"/>
    </source>
</evidence>
<feature type="compositionally biased region" description="Acidic residues" evidence="5">
    <location>
        <begin position="222"/>
        <end position="236"/>
    </location>
</feature>
<dbReference type="SUPFAM" id="SSF57903">
    <property type="entry name" value="FYVE/PHD zinc finger"/>
    <property type="match status" value="1"/>
</dbReference>
<organism evidence="7 8">
    <name type="scientific">Apophysomyces ossiformis</name>
    <dbReference type="NCBI Taxonomy" id="679940"/>
    <lineage>
        <taxon>Eukaryota</taxon>
        <taxon>Fungi</taxon>
        <taxon>Fungi incertae sedis</taxon>
        <taxon>Mucoromycota</taxon>
        <taxon>Mucoromycotina</taxon>
        <taxon>Mucoromycetes</taxon>
        <taxon>Mucorales</taxon>
        <taxon>Mucorineae</taxon>
        <taxon>Mucoraceae</taxon>
        <taxon>Apophysomyces</taxon>
    </lineage>
</organism>
<evidence type="ECO:0000256" key="5">
    <source>
        <dbReference type="SAM" id="MobiDB-lite"/>
    </source>
</evidence>
<evidence type="ECO:0000256" key="4">
    <source>
        <dbReference type="PROSITE-ProRule" id="PRU00146"/>
    </source>
</evidence>